<feature type="domain" description="Anaphase-promoting complex subunit 5" evidence="18">
    <location>
        <begin position="598"/>
        <end position="659"/>
    </location>
</feature>
<dbReference type="GO" id="GO:0005819">
    <property type="term" value="C:spindle"/>
    <property type="evidence" value="ECO:0007669"/>
    <property type="project" value="UniProtKB-SubCell"/>
</dbReference>
<evidence type="ECO:0000256" key="12">
    <source>
        <dbReference type="ARBA" id="ARBA00022803"/>
    </source>
</evidence>
<keyword evidence="11" id="KW-0833">Ubl conjugation pathway</keyword>
<keyword evidence="9" id="KW-0677">Repeat</keyword>
<feature type="domain" description="Anaphase-promoting complex subunit 5 N-terminal" evidence="19">
    <location>
        <begin position="77"/>
        <end position="183"/>
    </location>
</feature>
<dbReference type="PANTHER" id="PTHR12830:SF9">
    <property type="entry name" value="ANAPHASE-PROMOTING COMPLEX SUBUNIT 5"/>
    <property type="match status" value="1"/>
</dbReference>
<reference evidence="20" key="1">
    <citation type="submission" date="2019-08" db="EMBL/GenBank/DDBJ databases">
        <title>The improved chromosome-level genome for the pearl oyster Pinctada fucata martensii using PacBio sequencing and Hi-C.</title>
        <authorList>
            <person name="Zheng Z."/>
        </authorList>
    </citation>
    <scope>NUCLEOTIDE SEQUENCE</scope>
    <source>
        <strain evidence="20">ZZ-2019</strain>
        <tissue evidence="20">Adductor muscle</tissue>
    </source>
</reference>
<dbReference type="CDD" id="cd16270">
    <property type="entry name" value="Apc5_N"/>
    <property type="match status" value="1"/>
</dbReference>
<dbReference type="AlphaFoldDB" id="A0AA88XMY4"/>
<comment type="subcellular location">
    <subcellularLocation>
        <location evidence="2">Cytoplasm</location>
        <location evidence="2">Cytoskeleton</location>
        <location evidence="2">Spindle</location>
    </subcellularLocation>
    <subcellularLocation>
        <location evidence="1">Nucleus</location>
    </subcellularLocation>
</comment>
<evidence type="ECO:0000256" key="15">
    <source>
        <dbReference type="ARBA" id="ARBA00023306"/>
    </source>
</evidence>
<dbReference type="InterPro" id="IPR048968">
    <property type="entry name" value="Apc5_N"/>
</dbReference>
<evidence type="ECO:0000259" key="19">
    <source>
        <dbReference type="Pfam" id="PF21371"/>
    </source>
</evidence>
<evidence type="ECO:0000256" key="11">
    <source>
        <dbReference type="ARBA" id="ARBA00022786"/>
    </source>
</evidence>
<evidence type="ECO:0000256" key="5">
    <source>
        <dbReference type="ARBA" id="ARBA00016066"/>
    </source>
</evidence>
<dbReference type="InterPro" id="IPR011990">
    <property type="entry name" value="TPR-like_helical_dom_sf"/>
</dbReference>
<name>A0AA88XMY4_PINIB</name>
<dbReference type="GO" id="GO:0005680">
    <property type="term" value="C:anaphase-promoting complex"/>
    <property type="evidence" value="ECO:0007669"/>
    <property type="project" value="InterPro"/>
</dbReference>
<dbReference type="EMBL" id="VSWD01000011">
    <property type="protein sequence ID" value="KAK3088849.1"/>
    <property type="molecule type" value="Genomic_DNA"/>
</dbReference>
<evidence type="ECO:0000256" key="9">
    <source>
        <dbReference type="ARBA" id="ARBA00022737"/>
    </source>
</evidence>
<dbReference type="InterPro" id="IPR037679">
    <property type="entry name" value="Apc5"/>
</dbReference>
<keyword evidence="8" id="KW-0132">Cell division</keyword>
<comment type="function">
    <text evidence="17">Component of the anaphase promoting complex/cyclosome (APC/C), a cell cycle-regulated E3 ubiquitin ligase that controls progression through mitosis and the G1 phase of the cell cycle. The APC/C complex acts by mediating ubiquitination and subsequent degradation of target proteins: it mainly mediates the formation of 'Lys-11'-linked polyubiquitin chains and, to a lower extent, the formation of 'Lys-48'- and 'Lys-63'-linked polyubiquitin chains. The APC/C complex catalyzes assembly of branched 'Lys-11'-/'Lys-48'-linked branched ubiquitin chains on target proteins.</text>
</comment>
<evidence type="ECO:0000256" key="14">
    <source>
        <dbReference type="ARBA" id="ARBA00023242"/>
    </source>
</evidence>
<comment type="pathway">
    <text evidence="3">Protein modification; protein ubiquitination.</text>
</comment>
<dbReference type="Proteomes" id="UP001186944">
    <property type="component" value="Unassembled WGS sequence"/>
</dbReference>
<gene>
    <name evidence="20" type="ORF">FSP39_024561</name>
</gene>
<dbReference type="GO" id="GO:0070979">
    <property type="term" value="P:protein K11-linked ubiquitination"/>
    <property type="evidence" value="ECO:0007669"/>
    <property type="project" value="TreeGrafter"/>
</dbReference>
<dbReference type="SUPFAM" id="SSF48452">
    <property type="entry name" value="TPR-like"/>
    <property type="match status" value="2"/>
</dbReference>
<keyword evidence="15" id="KW-0131">Cell cycle</keyword>
<dbReference type="GO" id="GO:0031145">
    <property type="term" value="P:anaphase-promoting complex-dependent catabolic process"/>
    <property type="evidence" value="ECO:0007669"/>
    <property type="project" value="TreeGrafter"/>
</dbReference>
<keyword evidence="6" id="KW-0963">Cytoplasm</keyword>
<dbReference type="GO" id="GO:0045842">
    <property type="term" value="P:positive regulation of mitotic metaphase/anaphase transition"/>
    <property type="evidence" value="ECO:0007669"/>
    <property type="project" value="TreeGrafter"/>
</dbReference>
<evidence type="ECO:0000256" key="2">
    <source>
        <dbReference type="ARBA" id="ARBA00004186"/>
    </source>
</evidence>
<evidence type="ECO:0000256" key="4">
    <source>
        <dbReference type="ARBA" id="ARBA00007450"/>
    </source>
</evidence>
<keyword evidence="7" id="KW-0597">Phosphoprotein</keyword>
<organism evidence="20 21">
    <name type="scientific">Pinctada imbricata</name>
    <name type="common">Atlantic pearl-oyster</name>
    <name type="synonym">Pinctada martensii</name>
    <dbReference type="NCBI Taxonomy" id="66713"/>
    <lineage>
        <taxon>Eukaryota</taxon>
        <taxon>Metazoa</taxon>
        <taxon>Spiralia</taxon>
        <taxon>Lophotrochozoa</taxon>
        <taxon>Mollusca</taxon>
        <taxon>Bivalvia</taxon>
        <taxon>Autobranchia</taxon>
        <taxon>Pteriomorphia</taxon>
        <taxon>Pterioida</taxon>
        <taxon>Pterioidea</taxon>
        <taxon>Pteriidae</taxon>
        <taxon>Pinctada</taxon>
    </lineage>
</organism>
<keyword evidence="21" id="KW-1185">Reference proteome</keyword>
<evidence type="ECO:0000256" key="16">
    <source>
        <dbReference type="ARBA" id="ARBA00031069"/>
    </source>
</evidence>
<keyword evidence="10" id="KW-0498">Mitosis</keyword>
<dbReference type="PANTHER" id="PTHR12830">
    <property type="entry name" value="ANAPHASE-PROMOTING COMPLEX SUBUNIT 5"/>
    <property type="match status" value="1"/>
</dbReference>
<keyword evidence="12" id="KW-0802">TPR repeat</keyword>
<feature type="domain" description="Anaphase-promoting complex subunit 5" evidence="18">
    <location>
        <begin position="287"/>
        <end position="385"/>
    </location>
</feature>
<keyword evidence="14" id="KW-0539">Nucleus</keyword>
<evidence type="ECO:0000256" key="1">
    <source>
        <dbReference type="ARBA" id="ARBA00004123"/>
    </source>
</evidence>
<evidence type="ECO:0000256" key="3">
    <source>
        <dbReference type="ARBA" id="ARBA00004906"/>
    </source>
</evidence>
<keyword evidence="13" id="KW-0206">Cytoskeleton</keyword>
<evidence type="ECO:0000256" key="8">
    <source>
        <dbReference type="ARBA" id="ARBA00022618"/>
    </source>
</evidence>
<evidence type="ECO:0000256" key="6">
    <source>
        <dbReference type="ARBA" id="ARBA00022490"/>
    </source>
</evidence>
<protein>
    <recommendedName>
        <fullName evidence="5">Anaphase-promoting complex subunit 5</fullName>
    </recommendedName>
    <alternativeName>
        <fullName evidence="16">Cyclosome subunit 5</fullName>
    </alternativeName>
</protein>
<dbReference type="Gene3D" id="1.25.40.10">
    <property type="entry name" value="Tetratricopeptide repeat domain"/>
    <property type="match status" value="1"/>
</dbReference>
<comment type="similarity">
    <text evidence="4">Belongs to the APC5 family.</text>
</comment>
<dbReference type="InterPro" id="IPR026000">
    <property type="entry name" value="Apc5_dom"/>
</dbReference>
<evidence type="ECO:0000256" key="17">
    <source>
        <dbReference type="ARBA" id="ARBA00045696"/>
    </source>
</evidence>
<evidence type="ECO:0000259" key="18">
    <source>
        <dbReference type="Pfam" id="PF12862"/>
    </source>
</evidence>
<comment type="caution">
    <text evidence="20">The sequence shown here is derived from an EMBL/GenBank/DDBJ whole genome shotgun (WGS) entry which is preliminary data.</text>
</comment>
<evidence type="ECO:0000256" key="13">
    <source>
        <dbReference type="ARBA" id="ARBA00023212"/>
    </source>
</evidence>
<evidence type="ECO:0000313" key="20">
    <source>
        <dbReference type="EMBL" id="KAK3088849.1"/>
    </source>
</evidence>
<dbReference type="Pfam" id="PF21371">
    <property type="entry name" value="Apc5_N"/>
    <property type="match status" value="1"/>
</dbReference>
<dbReference type="Pfam" id="PF12862">
    <property type="entry name" value="ANAPC5"/>
    <property type="match status" value="2"/>
</dbReference>
<evidence type="ECO:0000256" key="7">
    <source>
        <dbReference type="ARBA" id="ARBA00022553"/>
    </source>
</evidence>
<accession>A0AA88XMY4</accession>
<evidence type="ECO:0000256" key="10">
    <source>
        <dbReference type="ARBA" id="ARBA00022776"/>
    </source>
</evidence>
<sequence length="790" mass="90128">MASSSDLFSFGLMGRKQMKEQVTPHKISLLALIYQYCELKKKQTIVDEIEDVDKDFMTNSGLKENERLTEELKSDFITVILELLQSADLPLEDLIEKLKPLIRYTLYEDFNTRLKDFYENGVLSLMDFFQELSKLLPEPSTFEPIISSSSVLGLFLRRMILAFDKLSFTQVTMLHSHYKLYYEEVHAPPPPPLMEESGTFGGSLIDSINSQSGGDRLTRSGLVKNIENELKSGEGESAFYSYKQAEYFISKQGFLLQHNENEAMSPGDLQQKITKMLQANPDLAEAHFLSYLNNLRIKEYCTAIYNLYHYFDRSTTLSTDTNAVNKTREDEVFRRYGALNLAALHFRFGHREESLAALHEAIRMAQETNDNVCLQHALSWLHRIEDSGSNRAANLMARSVDRSVDLRLPNITSLGIQALAKHDAFATVKPASVFEYLLKSDILNCKHSQSHFMCVSYAQKSALWNLYGKRESASMAGQLVLNLDTSEAGIYHDGEAVCIALCNMAKLFADNGEYPAALEIVNQAKQRFPSMSQHSYIWMICEQEIVFDRALLNRRWSAAEQAVTCIRAFDAEEANLRRGIVDKEMGKVTEALTGLNKLLEKIKQESAQRTPDFRCRLLLLTLAELYIQTDNTTSAISHVLECLNWAKDHHLQFMVAMATFHLAYVQFHMQLPELALSLLDQQMITVLSHGSGYDRARSLYCYAKCKVAASLKSPESDRKEALLLAVSRMNTVIELFKKIEAYQREKDAIYYQARLYNELGYISEMNKCAYLFKQLDQQYPTLNRVAVNVL</sequence>
<evidence type="ECO:0000313" key="21">
    <source>
        <dbReference type="Proteomes" id="UP001186944"/>
    </source>
</evidence>
<dbReference type="GO" id="GO:0051301">
    <property type="term" value="P:cell division"/>
    <property type="evidence" value="ECO:0007669"/>
    <property type="project" value="UniProtKB-KW"/>
</dbReference>
<proteinExistence type="inferred from homology"/>